<feature type="compositionally biased region" description="Polar residues" evidence="1">
    <location>
        <begin position="47"/>
        <end position="56"/>
    </location>
</feature>
<dbReference type="OrthoDB" id="2990407at2759"/>
<dbReference type="EMBL" id="JACAZI010000013">
    <property type="protein sequence ID" value="KAF7345930.1"/>
    <property type="molecule type" value="Genomic_DNA"/>
</dbReference>
<feature type="region of interest" description="Disordered" evidence="1">
    <location>
        <begin position="47"/>
        <end position="113"/>
    </location>
</feature>
<protein>
    <submittedName>
        <fullName evidence="2">Uncharacterized protein</fullName>
    </submittedName>
</protein>
<name>A0A8H6XQ47_9AGAR</name>
<feature type="region of interest" description="Disordered" evidence="1">
    <location>
        <begin position="1"/>
        <end position="20"/>
    </location>
</feature>
<comment type="caution">
    <text evidence="2">The sequence shown here is derived from an EMBL/GenBank/DDBJ whole genome shotgun (WGS) entry which is preliminary data.</text>
</comment>
<dbReference type="AlphaFoldDB" id="A0A8H6XQ47"/>
<dbReference type="Proteomes" id="UP000620124">
    <property type="component" value="Unassembled WGS sequence"/>
</dbReference>
<evidence type="ECO:0000313" key="2">
    <source>
        <dbReference type="EMBL" id="KAF7345930.1"/>
    </source>
</evidence>
<keyword evidence="3" id="KW-1185">Reference proteome</keyword>
<reference evidence="2" key="1">
    <citation type="submission" date="2020-05" db="EMBL/GenBank/DDBJ databases">
        <title>Mycena genomes resolve the evolution of fungal bioluminescence.</title>
        <authorList>
            <person name="Tsai I.J."/>
        </authorList>
    </citation>
    <scope>NUCLEOTIDE SEQUENCE</scope>
    <source>
        <strain evidence="2">CCC161011</strain>
    </source>
</reference>
<accession>A0A8H6XQ47</accession>
<evidence type="ECO:0000313" key="3">
    <source>
        <dbReference type="Proteomes" id="UP000620124"/>
    </source>
</evidence>
<evidence type="ECO:0000256" key="1">
    <source>
        <dbReference type="SAM" id="MobiDB-lite"/>
    </source>
</evidence>
<feature type="compositionally biased region" description="Polar residues" evidence="1">
    <location>
        <begin position="80"/>
        <end position="96"/>
    </location>
</feature>
<gene>
    <name evidence="2" type="ORF">MVEN_01615300</name>
</gene>
<organism evidence="2 3">
    <name type="scientific">Mycena venus</name>
    <dbReference type="NCBI Taxonomy" id="2733690"/>
    <lineage>
        <taxon>Eukaryota</taxon>
        <taxon>Fungi</taxon>
        <taxon>Dikarya</taxon>
        <taxon>Basidiomycota</taxon>
        <taxon>Agaricomycotina</taxon>
        <taxon>Agaricomycetes</taxon>
        <taxon>Agaricomycetidae</taxon>
        <taxon>Agaricales</taxon>
        <taxon>Marasmiineae</taxon>
        <taxon>Mycenaceae</taxon>
        <taxon>Mycena</taxon>
    </lineage>
</organism>
<sequence length="124" mass="13835">MSDQPPRTPFTPLYTPELSRNSKGNLLYRDQDGCWLPYNRLLQNQQHAVPEQTAQSLGHLPLNDRSHGGPNSPIEHAFQPQPQYQFSLRPVQNGTPQHPIPIDPALMPLPGGADLDLRDVQAVS</sequence>
<proteinExistence type="predicted"/>